<comment type="caution">
    <text evidence="2">The sequence shown here is derived from an EMBL/GenBank/DDBJ whole genome shotgun (WGS) entry which is preliminary data.</text>
</comment>
<keyword evidence="1" id="KW-1133">Transmembrane helix</keyword>
<dbReference type="GO" id="GO:0008270">
    <property type="term" value="F:zinc ion binding"/>
    <property type="evidence" value="ECO:0007669"/>
    <property type="project" value="TreeGrafter"/>
</dbReference>
<keyword evidence="1" id="KW-0812">Transmembrane</keyword>
<dbReference type="PANTHER" id="PTHR12621:SF7">
    <property type="entry name" value="CYSTEINE AND HISTIDINE-RICH DOMAIN-CONTAINING PROTEIN 1"/>
    <property type="match status" value="1"/>
</dbReference>
<dbReference type="EMBL" id="CAJJDN010000137">
    <property type="protein sequence ID" value="CAD8122185.1"/>
    <property type="molecule type" value="Genomic_DNA"/>
</dbReference>
<feature type="transmembrane region" description="Helical" evidence="1">
    <location>
        <begin position="33"/>
        <end position="57"/>
    </location>
</feature>
<dbReference type="Proteomes" id="UP000692954">
    <property type="component" value="Unassembled WGS sequence"/>
</dbReference>
<dbReference type="OrthoDB" id="300436at2759"/>
<gene>
    <name evidence="2" type="ORF">PSON_ATCC_30995.1.T1370006</name>
</gene>
<proteinExistence type="predicted"/>
<reference evidence="2" key="1">
    <citation type="submission" date="2021-01" db="EMBL/GenBank/DDBJ databases">
        <authorList>
            <consortium name="Genoscope - CEA"/>
            <person name="William W."/>
        </authorList>
    </citation>
    <scope>NUCLEOTIDE SEQUENCE</scope>
</reference>
<evidence type="ECO:0000313" key="2">
    <source>
        <dbReference type="EMBL" id="CAD8122185.1"/>
    </source>
</evidence>
<name>A0A8S1R3S3_9CILI</name>
<organism evidence="2 3">
    <name type="scientific">Paramecium sonneborni</name>
    <dbReference type="NCBI Taxonomy" id="65129"/>
    <lineage>
        <taxon>Eukaryota</taxon>
        <taxon>Sar</taxon>
        <taxon>Alveolata</taxon>
        <taxon>Ciliophora</taxon>
        <taxon>Intramacronucleata</taxon>
        <taxon>Oligohymenophorea</taxon>
        <taxon>Peniculida</taxon>
        <taxon>Parameciidae</taxon>
        <taxon>Paramecium</taxon>
    </lineage>
</organism>
<dbReference type="AlphaFoldDB" id="A0A8S1R3S3"/>
<accession>A0A8S1R3S3</accession>
<evidence type="ECO:0000256" key="1">
    <source>
        <dbReference type="SAM" id="Phobius"/>
    </source>
</evidence>
<dbReference type="PANTHER" id="PTHR12621">
    <property type="entry name" value="CYSTEINE AND HISTIDINE-RICH DOMAIN CHORD -CONTAINING PROTEIN"/>
    <property type="match status" value="1"/>
</dbReference>
<keyword evidence="1" id="KW-0472">Membrane</keyword>
<sequence>MNKILNTIDKIDVFGVPINLLTNEKSSIFQSKVGGLLTLIAGALSISYFLYVFVFWVSNLIPPNISFKQETIGYAQFHIQSAMIELMLTDFSGDADPFRKENNIITPHLYTVIDTTIIDKPIPLFSTQEKPYIISFENVTLVLNHQIDPDQNHQEMKQYLIVLESCSNTTLQDNGYCADQKTIDDYLQKFHGFLFLSIKLNQLNHVTRELEEFNKQYYQAFDMFKPQYSQVMLKQQETVIDDGLLFNNYQNYQFLNNYELINQQVDTLFSSNVVSQMSKQQYNFTNYACYLFRLDSIQVKELVTMPKLGQFLAQVGSIVQLIFLLQHIALYYNNKLLENQLLHEIITMYYPELKNIKLTIFNKLEFKESVDNNIKCINLDFKSKYKILVDKAKEKCRFNNILYEISRIQFIIQQQFGDQVLQQSHLLGGKLENNYYELQNCKETKRLAIKPENSIDLGNGYPLLDPLEILSKQPWIA</sequence>
<protein>
    <recommendedName>
        <fullName evidence="4">Transmembrane protein</fullName>
    </recommendedName>
</protein>
<keyword evidence="3" id="KW-1185">Reference proteome</keyword>
<evidence type="ECO:0008006" key="4">
    <source>
        <dbReference type="Google" id="ProtNLM"/>
    </source>
</evidence>
<evidence type="ECO:0000313" key="3">
    <source>
        <dbReference type="Proteomes" id="UP000692954"/>
    </source>
</evidence>